<dbReference type="Gramene" id="Kaladp0070s0121.1.v1.1">
    <property type="protein sequence ID" value="Kaladp0070s0121.1.v1.1"/>
    <property type="gene ID" value="Kaladp0070s0121.v1.1"/>
</dbReference>
<keyword evidence="12" id="KW-1185">Reference proteome</keyword>
<evidence type="ECO:0000256" key="5">
    <source>
        <dbReference type="ARBA" id="ARBA00022825"/>
    </source>
</evidence>
<evidence type="ECO:0000256" key="6">
    <source>
        <dbReference type="PIRSR" id="PIRSR615500-1"/>
    </source>
</evidence>
<dbReference type="PANTHER" id="PTHR10795">
    <property type="entry name" value="PROPROTEIN CONVERTASE SUBTILISIN/KEXIN"/>
    <property type="match status" value="1"/>
</dbReference>
<dbReference type="InterPro" id="IPR037045">
    <property type="entry name" value="S8pro/Inhibitor_I9_sf"/>
</dbReference>
<evidence type="ECO:0000313" key="11">
    <source>
        <dbReference type="EnsemblPlants" id="Kaladp0070s0121.1.v1.1"/>
    </source>
</evidence>
<feature type="domain" description="Inhibitor I9" evidence="9">
    <location>
        <begin position="13"/>
        <end position="88"/>
    </location>
</feature>
<evidence type="ECO:0000256" key="7">
    <source>
        <dbReference type="PROSITE-ProRule" id="PRU01240"/>
    </source>
</evidence>
<proteinExistence type="inferred from homology"/>
<feature type="domain" description="Peptidase S8/S53" evidence="8">
    <location>
        <begin position="113"/>
        <end position="589"/>
    </location>
</feature>
<dbReference type="Gene3D" id="3.50.30.30">
    <property type="match status" value="2"/>
</dbReference>
<reference evidence="11" key="1">
    <citation type="submission" date="2021-01" db="UniProtKB">
        <authorList>
            <consortium name="EnsemblPlants"/>
        </authorList>
    </citation>
    <scope>IDENTIFICATION</scope>
</reference>
<dbReference type="Pfam" id="PF00082">
    <property type="entry name" value="Peptidase_S8"/>
    <property type="match status" value="1"/>
</dbReference>
<dbReference type="PRINTS" id="PR00723">
    <property type="entry name" value="SUBTILISIN"/>
</dbReference>
<evidence type="ECO:0000313" key="12">
    <source>
        <dbReference type="Proteomes" id="UP000594263"/>
    </source>
</evidence>
<dbReference type="InterPro" id="IPR000209">
    <property type="entry name" value="Peptidase_S8/S53_dom"/>
</dbReference>
<keyword evidence="2 7" id="KW-0645">Protease</keyword>
<evidence type="ECO:0000259" key="10">
    <source>
        <dbReference type="Pfam" id="PF17766"/>
    </source>
</evidence>
<evidence type="ECO:0000259" key="9">
    <source>
        <dbReference type="Pfam" id="PF05922"/>
    </source>
</evidence>
<dbReference type="InterPro" id="IPR041469">
    <property type="entry name" value="Subtilisin-like_FN3"/>
</dbReference>
<evidence type="ECO:0000256" key="1">
    <source>
        <dbReference type="ARBA" id="ARBA00011073"/>
    </source>
</evidence>
<organism evidence="11 12">
    <name type="scientific">Kalanchoe fedtschenkoi</name>
    <name type="common">Lavender scallops</name>
    <name type="synonym">South American air plant</name>
    <dbReference type="NCBI Taxonomy" id="63787"/>
    <lineage>
        <taxon>Eukaryota</taxon>
        <taxon>Viridiplantae</taxon>
        <taxon>Streptophyta</taxon>
        <taxon>Embryophyta</taxon>
        <taxon>Tracheophyta</taxon>
        <taxon>Spermatophyta</taxon>
        <taxon>Magnoliopsida</taxon>
        <taxon>eudicotyledons</taxon>
        <taxon>Gunneridae</taxon>
        <taxon>Pentapetalae</taxon>
        <taxon>Saxifragales</taxon>
        <taxon>Crassulaceae</taxon>
        <taxon>Kalanchoe</taxon>
    </lineage>
</organism>
<feature type="active site" description="Charge relay system" evidence="6 7">
    <location>
        <position position="556"/>
    </location>
</feature>
<feature type="active site" description="Charge relay system" evidence="6 7">
    <location>
        <position position="176"/>
    </location>
</feature>
<dbReference type="SUPFAM" id="SSF52743">
    <property type="entry name" value="Subtilisin-like"/>
    <property type="match status" value="1"/>
</dbReference>
<evidence type="ECO:0000256" key="4">
    <source>
        <dbReference type="ARBA" id="ARBA00022801"/>
    </source>
</evidence>
<dbReference type="EnsemblPlants" id="Kaladp0070s0121.1.v1.1">
    <property type="protein sequence ID" value="Kaladp0070s0121.1.v1.1"/>
    <property type="gene ID" value="Kaladp0070s0121.v1.1"/>
</dbReference>
<dbReference type="InterPro" id="IPR010259">
    <property type="entry name" value="S8pro/Inhibitor_I9"/>
</dbReference>
<dbReference type="OMA" id="PRTTESW"/>
<comment type="similarity">
    <text evidence="1 7">Belongs to the peptidase S8 family.</text>
</comment>
<dbReference type="Gene3D" id="3.40.50.200">
    <property type="entry name" value="Peptidase S8/S53 domain"/>
    <property type="match status" value="2"/>
</dbReference>
<evidence type="ECO:0000259" key="8">
    <source>
        <dbReference type="Pfam" id="PF00082"/>
    </source>
</evidence>
<dbReference type="InterPro" id="IPR045051">
    <property type="entry name" value="SBT"/>
</dbReference>
<sequence>MCFSHIHDDRKLYIVYMGAIPRKDNYSPTSHHLNILQKIADSENANQFLARSYKRSFNGFAAWLTDKERQNMADLEEVVSIIPNVNLKPRTTESWDFLGFPENVNRFLLAETTITIGVLDFGIWPESDSFSDKGLSPPPEYFRDACRGGTDFICNNKIVGARYYNSSTTARDQNGHGTHTASIAAGNAVPGVTFDSIQGTARGGVPSARIAAYRICGEKECPTADMLAGFDDAIADGVDIITISIGYDDPLDFVDDAIALGSFHALKKDVLTVHCAGNGGPDVKTMESFAPWLLTVGATGTRRNFVDPVTLGDGRKLTNRMGASRRSRSGPVRVGSVQIESVWFGQFGSVPVGSVWFETGWFDSICNRSVRTEPNPSERRGVAINTFETTASVPLAYGAGNPNCEDNDRRVCKPQCLDETLRGKIVMCDQPPSYDDLNRVGAAGLALLVPTNDTSHVSGLPEADFTGSGYALLQEYAATQDPRITIEKSSTVVDEASPYVASFSSRGPNSFMPYIMKPDVVAPGRHILAAWPPNIPPTSTGSDKRSVNYNIMSGTSMATPHVAGAAAYVLSFNPQWSPSAIKSALMTTEFAYGSGLIDPVKAIDPGLVYDNNYADHVKLLCVYYNDRKKVRLITGEPNPCSIEFLSPLNYNYPIIAQAIDVSKSTAIDLSFRRVLKNVEFNASMYTAKVDADPHVKIQVTPDSFVFEKVRDTRLFTVRVTGIYPSDALLLSSTLVWSDGTHSVRTPIVIYKS</sequence>
<keyword evidence="5 7" id="KW-0720">Serine protease</keyword>
<protein>
    <submittedName>
        <fullName evidence="11">Uncharacterized protein</fullName>
    </submittedName>
</protein>
<dbReference type="Gene3D" id="3.30.70.80">
    <property type="entry name" value="Peptidase S8 propeptide/proteinase inhibitor I9"/>
    <property type="match status" value="1"/>
</dbReference>
<evidence type="ECO:0000256" key="3">
    <source>
        <dbReference type="ARBA" id="ARBA00022729"/>
    </source>
</evidence>
<keyword evidence="4 7" id="KW-0378">Hydrolase</keyword>
<dbReference type="Pfam" id="PF05922">
    <property type="entry name" value="Inhibitor_I9"/>
    <property type="match status" value="1"/>
</dbReference>
<feature type="active site" description="Charge relay system" evidence="6 7">
    <location>
        <position position="120"/>
    </location>
</feature>
<dbReference type="InterPro" id="IPR023828">
    <property type="entry name" value="Peptidase_S8_Ser-AS"/>
</dbReference>
<dbReference type="AlphaFoldDB" id="A0A7N0UJC2"/>
<dbReference type="Gene3D" id="2.60.40.2310">
    <property type="match status" value="1"/>
</dbReference>
<dbReference type="FunFam" id="3.30.70.80:FF:000002">
    <property type="entry name" value="Subtilisin-like protease SBT5.3"/>
    <property type="match status" value="1"/>
</dbReference>
<dbReference type="PROSITE" id="PS51892">
    <property type="entry name" value="SUBTILASE"/>
    <property type="match status" value="1"/>
</dbReference>
<dbReference type="GO" id="GO:0004252">
    <property type="term" value="F:serine-type endopeptidase activity"/>
    <property type="evidence" value="ECO:0007669"/>
    <property type="project" value="UniProtKB-UniRule"/>
</dbReference>
<dbReference type="InterPro" id="IPR036852">
    <property type="entry name" value="Peptidase_S8/S53_dom_sf"/>
</dbReference>
<dbReference type="InterPro" id="IPR015500">
    <property type="entry name" value="Peptidase_S8_subtilisin-rel"/>
</dbReference>
<keyword evidence="3" id="KW-0732">Signal</keyword>
<dbReference type="Proteomes" id="UP000594263">
    <property type="component" value="Unplaced"/>
</dbReference>
<dbReference type="PROSITE" id="PS00138">
    <property type="entry name" value="SUBTILASE_SER"/>
    <property type="match status" value="1"/>
</dbReference>
<evidence type="ECO:0000256" key="2">
    <source>
        <dbReference type="ARBA" id="ARBA00022670"/>
    </source>
</evidence>
<accession>A0A7N0UJC2</accession>
<dbReference type="GO" id="GO:0006508">
    <property type="term" value="P:proteolysis"/>
    <property type="evidence" value="ECO:0007669"/>
    <property type="project" value="UniProtKB-KW"/>
</dbReference>
<name>A0A7N0UJC2_KALFE</name>
<dbReference type="Pfam" id="PF17766">
    <property type="entry name" value="fn3_6"/>
    <property type="match status" value="1"/>
</dbReference>
<feature type="domain" description="Subtilisin-like protease fibronectin type-III" evidence="10">
    <location>
        <begin position="650"/>
        <end position="749"/>
    </location>
</feature>